<dbReference type="RefSeq" id="WP_393993619.1">
    <property type="nucleotide sequence ID" value="NZ_JBAFVH010000009.1"/>
</dbReference>
<dbReference type="SUPFAM" id="SSF56925">
    <property type="entry name" value="OMPA-like"/>
    <property type="match status" value="1"/>
</dbReference>
<dbReference type="Proteomes" id="UP001604002">
    <property type="component" value="Unassembled WGS sequence"/>
</dbReference>
<feature type="signal peptide" evidence="1">
    <location>
        <begin position="1"/>
        <end position="43"/>
    </location>
</feature>
<evidence type="ECO:0000313" key="2">
    <source>
        <dbReference type="EMBL" id="MFG1373937.1"/>
    </source>
</evidence>
<evidence type="ECO:0000313" key="3">
    <source>
        <dbReference type="Proteomes" id="UP001604002"/>
    </source>
</evidence>
<feature type="chain" id="PRO_5046874191" description="Outer membrane protein beta-barrel domain-containing protein" evidence="1">
    <location>
        <begin position="44"/>
        <end position="295"/>
    </location>
</feature>
<organism evidence="2 3">
    <name type="scientific">Xanthobacter oligotrophicus</name>
    <dbReference type="NCBI Taxonomy" id="2607286"/>
    <lineage>
        <taxon>Bacteria</taxon>
        <taxon>Pseudomonadati</taxon>
        <taxon>Pseudomonadota</taxon>
        <taxon>Alphaproteobacteria</taxon>
        <taxon>Hyphomicrobiales</taxon>
        <taxon>Xanthobacteraceae</taxon>
        <taxon>Xanthobacter</taxon>
    </lineage>
</organism>
<gene>
    <name evidence="2" type="ORF">V5F32_17305</name>
</gene>
<keyword evidence="3" id="KW-1185">Reference proteome</keyword>
<comment type="caution">
    <text evidence="2">The sequence shown here is derived from an EMBL/GenBank/DDBJ whole genome shotgun (WGS) entry which is preliminary data.</text>
</comment>
<reference evidence="2 3" key="1">
    <citation type="submission" date="2024-02" db="EMBL/GenBank/DDBJ databases">
        <title>Expansion and revision of Xanthobacter and proposal of Roseixanthobacter gen. nov.</title>
        <authorList>
            <person name="Soltysiak M.P.M."/>
            <person name="Jalihal A."/>
            <person name="Ory A."/>
            <person name="Chrisophersen C."/>
            <person name="Lee A.D."/>
            <person name="Boulton J."/>
            <person name="Springer M."/>
        </authorList>
    </citation>
    <scope>NUCLEOTIDE SEQUENCE [LARGE SCALE GENOMIC DNA]</scope>
    <source>
        <strain evidence="2 3">23A</strain>
    </source>
</reference>
<proteinExistence type="predicted"/>
<evidence type="ECO:0000256" key="1">
    <source>
        <dbReference type="SAM" id="SignalP"/>
    </source>
</evidence>
<protein>
    <recommendedName>
        <fullName evidence="4">Outer membrane protein beta-barrel domain-containing protein</fullName>
    </recommendedName>
</protein>
<evidence type="ECO:0008006" key="4">
    <source>
        <dbReference type="Google" id="ProtNLM"/>
    </source>
</evidence>
<name>A0ABW7A1S5_9HYPH</name>
<accession>A0ABW7A1S5</accession>
<dbReference type="InterPro" id="IPR011250">
    <property type="entry name" value="OMP/PagP_B-barrel"/>
</dbReference>
<keyword evidence="1" id="KW-0732">Signal</keyword>
<dbReference type="EMBL" id="JBAFVH010000009">
    <property type="protein sequence ID" value="MFG1373937.1"/>
    <property type="molecule type" value="Genomic_DNA"/>
</dbReference>
<sequence length="295" mass="31357">MTPPPSCAPTPPGRRGAPFAAPLAAPLAAACCAVLSLAAPARAADLATAPALASTAFAAPPESKWQFEAVLYGWATGINGNLGIRDLPTFPVDASFADILSHFDGALMGSFLAKKDDWTLFADLFWSKLSASKSLDDGRGTEFGLSQRLLIVSGAAGYRLPIGGPGFDLSATAGFRYQRLTADTTLSSFGGIVSLAETDVKDWLDPVFGLALQYRINEKWFLNALADVGGFGLPSSSKLTSQGLVSVGYNWTEAWSTAIGYRALYTDYESVTGPRSNFRYETTLHGPFMSIAYHF</sequence>